<dbReference type="EMBL" id="LR797124">
    <property type="protein sequence ID" value="CAB4188272.1"/>
    <property type="molecule type" value="Genomic_DNA"/>
</dbReference>
<protein>
    <recommendedName>
        <fullName evidence="1">Glycosyltransferase 2-like domain-containing protein</fullName>
    </recommendedName>
</protein>
<sequence>MTYPLVSIIIPYRINRGYLNKAIASIHQQTYPGAIEIIESNHDASVSYNLNQGIKASSGEFIKYLCEDDYLPRNSIKDSVEGMKDYDFINGNAVAIYMEGMHAGKHLDYIPERTNPTFKQLVMYNSIHGGSLMYRRDVFDKIGFFDETIDCAEEYEFNMRCLYNDLKIGYVNSFLYFYRRHGEQKSLGNGVNKMERQFKIYGIRERYSNKKT</sequence>
<dbReference type="PANTHER" id="PTHR22916">
    <property type="entry name" value="GLYCOSYLTRANSFERASE"/>
    <property type="match status" value="1"/>
</dbReference>
<organism evidence="4">
    <name type="scientific">uncultured Caudovirales phage</name>
    <dbReference type="NCBI Taxonomy" id="2100421"/>
    <lineage>
        <taxon>Viruses</taxon>
        <taxon>Duplodnaviria</taxon>
        <taxon>Heunggongvirae</taxon>
        <taxon>Uroviricota</taxon>
        <taxon>Caudoviricetes</taxon>
        <taxon>Peduoviridae</taxon>
        <taxon>Maltschvirus</taxon>
        <taxon>Maltschvirus maltsch</taxon>
    </lineage>
</organism>
<dbReference type="Gene3D" id="3.90.550.10">
    <property type="entry name" value="Spore Coat Polysaccharide Biosynthesis Protein SpsA, Chain A"/>
    <property type="match status" value="1"/>
</dbReference>
<reference evidence="4" key="1">
    <citation type="submission" date="2020-05" db="EMBL/GenBank/DDBJ databases">
        <authorList>
            <person name="Chiriac C."/>
            <person name="Salcher M."/>
            <person name="Ghai R."/>
            <person name="Kavagutti S V."/>
        </authorList>
    </citation>
    <scope>NUCLEOTIDE SEQUENCE</scope>
</reference>
<accession>A0A6J5QWX1</accession>
<proteinExistence type="predicted"/>
<dbReference type="InterPro" id="IPR001173">
    <property type="entry name" value="Glyco_trans_2-like"/>
</dbReference>
<dbReference type="PANTHER" id="PTHR22916:SF3">
    <property type="entry name" value="UDP-GLCNAC:BETAGAL BETA-1,3-N-ACETYLGLUCOSAMINYLTRANSFERASE-LIKE PROTEIN 1"/>
    <property type="match status" value="1"/>
</dbReference>
<name>A0A6J5QWX1_9CAUD</name>
<dbReference type="EMBL" id="LR796500">
    <property type="protein sequence ID" value="CAB4148576.1"/>
    <property type="molecule type" value="Genomic_DNA"/>
</dbReference>
<feature type="domain" description="Glycosyltransferase 2-like" evidence="1">
    <location>
        <begin position="35"/>
        <end position="143"/>
    </location>
</feature>
<evidence type="ECO:0000313" key="3">
    <source>
        <dbReference type="EMBL" id="CAB4153565.1"/>
    </source>
</evidence>
<evidence type="ECO:0000313" key="2">
    <source>
        <dbReference type="EMBL" id="CAB4148576.1"/>
    </source>
</evidence>
<dbReference type="InterPro" id="IPR029044">
    <property type="entry name" value="Nucleotide-diphossugar_trans"/>
</dbReference>
<dbReference type="Pfam" id="PF00535">
    <property type="entry name" value="Glycos_transf_2"/>
    <property type="match status" value="1"/>
</dbReference>
<dbReference type="EMBL" id="LR796602">
    <property type="protein sequence ID" value="CAB4153565.1"/>
    <property type="molecule type" value="Genomic_DNA"/>
</dbReference>
<dbReference type="GO" id="GO:0016758">
    <property type="term" value="F:hexosyltransferase activity"/>
    <property type="evidence" value="ECO:0007669"/>
    <property type="project" value="UniProtKB-ARBA"/>
</dbReference>
<evidence type="ECO:0000259" key="1">
    <source>
        <dbReference type="Pfam" id="PF00535"/>
    </source>
</evidence>
<gene>
    <name evidence="4" type="ORF">UFOVP1178_7</name>
    <name evidence="2" type="ORF">UFOVP522_13</name>
    <name evidence="3" type="ORF">UFOVP624_8</name>
</gene>
<evidence type="ECO:0000313" key="4">
    <source>
        <dbReference type="EMBL" id="CAB4188272.1"/>
    </source>
</evidence>
<dbReference type="SUPFAM" id="SSF53448">
    <property type="entry name" value="Nucleotide-diphospho-sugar transferases"/>
    <property type="match status" value="1"/>
</dbReference>